<dbReference type="EC" id="4.1.3.17" evidence="10"/>
<protein>
    <recommendedName>
        <fullName evidence="10">4-hydroxy-4-methyl-2-oxoglutarate aldolase</fullName>
        <shortName evidence="10">HMG aldolase</shortName>
        <ecNumber evidence="10">4.1.1.112</ecNumber>
        <ecNumber evidence="10">4.1.3.17</ecNumber>
    </recommendedName>
    <alternativeName>
        <fullName evidence="10">Oxaloacetate decarboxylase</fullName>
    </alternativeName>
</protein>
<evidence type="ECO:0000256" key="2">
    <source>
        <dbReference type="ARBA" id="ARBA00001968"/>
    </source>
</evidence>
<dbReference type="CDD" id="cd16841">
    <property type="entry name" value="RraA_family"/>
    <property type="match status" value="1"/>
</dbReference>
<feature type="binding site" evidence="9">
    <location>
        <position position="96"/>
    </location>
    <ligand>
        <name>substrate</name>
    </ligand>
</feature>
<dbReference type="InterPro" id="IPR005493">
    <property type="entry name" value="RraA/RraA-like"/>
</dbReference>
<dbReference type="EC" id="4.1.1.112" evidence="10"/>
<comment type="function">
    <text evidence="7 10">Catalyzes the aldol cleavage of 4-hydroxy-4-methyl-2-oxoglutarate (HMG) into 2 molecules of pyruvate. Also contains a secondary oxaloacetate (OAA) decarboxylase activity due to the common pyruvate enolate transition state formed following C-C bond cleavage in the retro-aldol and decarboxylation reactions.</text>
</comment>
<dbReference type="PANTHER" id="PTHR33254">
    <property type="entry name" value="4-HYDROXY-4-METHYL-2-OXOGLUTARATE ALDOLASE 3-RELATED"/>
    <property type="match status" value="1"/>
</dbReference>
<dbReference type="InterPro" id="IPR036704">
    <property type="entry name" value="RraA/RraA-like_sf"/>
</dbReference>
<comment type="catalytic activity">
    <reaction evidence="8 10">
        <text>oxaloacetate + H(+) = pyruvate + CO2</text>
        <dbReference type="Rhea" id="RHEA:15641"/>
        <dbReference type="ChEBI" id="CHEBI:15361"/>
        <dbReference type="ChEBI" id="CHEBI:15378"/>
        <dbReference type="ChEBI" id="CHEBI:16452"/>
        <dbReference type="ChEBI" id="CHEBI:16526"/>
        <dbReference type="EC" id="4.1.1.112"/>
    </reaction>
</comment>
<sequence>MKASADVCDALGEKAHVLPLSWQSFGKLKGAVGPVATVKAPEDNTLVREALEKPGFGRVLVVDGDESLRCALLGGNLAELAATNSWAGVVVAGAVRDHDELIRTPIGIFALGTCPRKSLKRGLGEHDAAIRIGGVAIAPGDHIVADADGVVVVAKSHWESLP</sequence>
<evidence type="ECO:0000256" key="5">
    <source>
        <dbReference type="ARBA" id="ARBA00022723"/>
    </source>
</evidence>
<evidence type="ECO:0000256" key="9">
    <source>
        <dbReference type="PIRSR" id="PIRSR605493-1"/>
    </source>
</evidence>
<dbReference type="NCBIfam" id="NF006875">
    <property type="entry name" value="PRK09372.1"/>
    <property type="match status" value="1"/>
</dbReference>
<keyword evidence="6 10" id="KW-0456">Lyase</keyword>
<dbReference type="InterPro" id="IPR010203">
    <property type="entry name" value="RraA"/>
</dbReference>
<keyword evidence="12" id="KW-1185">Reference proteome</keyword>
<feature type="binding site" evidence="9">
    <location>
        <position position="97"/>
    </location>
    <ligand>
        <name>Mg(2+)</name>
        <dbReference type="ChEBI" id="CHEBI:18420"/>
    </ligand>
</feature>
<dbReference type="PANTHER" id="PTHR33254:SF4">
    <property type="entry name" value="4-HYDROXY-4-METHYL-2-OXOGLUTARATE ALDOLASE 3-RELATED"/>
    <property type="match status" value="1"/>
</dbReference>
<dbReference type="GO" id="GO:0008948">
    <property type="term" value="F:oxaloacetate decarboxylase activity"/>
    <property type="evidence" value="ECO:0007669"/>
    <property type="project" value="UniProtKB-EC"/>
</dbReference>
<dbReference type="GO" id="GO:0008428">
    <property type="term" value="F:ribonuclease inhibitor activity"/>
    <property type="evidence" value="ECO:0007669"/>
    <property type="project" value="InterPro"/>
</dbReference>
<accession>A0A1Y6BEB6</accession>
<evidence type="ECO:0000256" key="10">
    <source>
        <dbReference type="RuleBase" id="RU004338"/>
    </source>
</evidence>
<evidence type="ECO:0000256" key="3">
    <source>
        <dbReference type="ARBA" id="ARBA00008621"/>
    </source>
</evidence>
<dbReference type="AlphaFoldDB" id="A0A1Y6BEB6"/>
<evidence type="ECO:0000256" key="4">
    <source>
        <dbReference type="ARBA" id="ARBA00011233"/>
    </source>
</evidence>
<evidence type="ECO:0000256" key="8">
    <source>
        <dbReference type="ARBA" id="ARBA00047973"/>
    </source>
</evidence>
<evidence type="ECO:0000313" key="11">
    <source>
        <dbReference type="EMBL" id="SMF07009.1"/>
    </source>
</evidence>
<dbReference type="Proteomes" id="UP000192907">
    <property type="component" value="Unassembled WGS sequence"/>
</dbReference>
<dbReference type="Pfam" id="PF03737">
    <property type="entry name" value="RraA-like"/>
    <property type="match status" value="1"/>
</dbReference>
<comment type="similarity">
    <text evidence="3 10">Belongs to the class II aldolase/RraA-like family.</text>
</comment>
<dbReference type="GO" id="GO:0047443">
    <property type="term" value="F:4-hydroxy-4-methyl-2-oxoglutarate aldolase activity"/>
    <property type="evidence" value="ECO:0007669"/>
    <property type="project" value="UniProtKB-EC"/>
</dbReference>
<organism evidence="11 12">
    <name type="scientific">Pseudobacteriovorax antillogorgiicola</name>
    <dbReference type="NCBI Taxonomy" id="1513793"/>
    <lineage>
        <taxon>Bacteria</taxon>
        <taxon>Pseudomonadati</taxon>
        <taxon>Bdellovibrionota</taxon>
        <taxon>Oligoflexia</taxon>
        <taxon>Oligoflexales</taxon>
        <taxon>Pseudobacteriovoracaceae</taxon>
        <taxon>Pseudobacteriovorax</taxon>
    </lineage>
</organism>
<comment type="catalytic activity">
    <reaction evidence="1 10">
        <text>4-hydroxy-4-methyl-2-oxoglutarate = 2 pyruvate</text>
        <dbReference type="Rhea" id="RHEA:22748"/>
        <dbReference type="ChEBI" id="CHEBI:15361"/>
        <dbReference type="ChEBI" id="CHEBI:58276"/>
        <dbReference type="EC" id="4.1.3.17"/>
    </reaction>
</comment>
<comment type="cofactor">
    <cofactor evidence="2 10">
        <name>a divalent metal cation</name>
        <dbReference type="ChEBI" id="CHEBI:60240"/>
    </cofactor>
</comment>
<comment type="cofactor">
    <cofactor evidence="9">
        <name>Mg(2+)</name>
        <dbReference type="ChEBI" id="CHEBI:18420"/>
    </cofactor>
</comment>
<proteinExistence type="inferred from homology"/>
<evidence type="ECO:0000313" key="12">
    <source>
        <dbReference type="Proteomes" id="UP000192907"/>
    </source>
</evidence>
<dbReference type="SUPFAM" id="SSF89562">
    <property type="entry name" value="RraA-like"/>
    <property type="match status" value="1"/>
</dbReference>
<reference evidence="12" key="1">
    <citation type="submission" date="2017-04" db="EMBL/GenBank/DDBJ databases">
        <authorList>
            <person name="Varghese N."/>
            <person name="Submissions S."/>
        </authorList>
    </citation>
    <scope>NUCLEOTIDE SEQUENCE [LARGE SCALE GENOMIC DNA]</scope>
    <source>
        <strain evidence="12">RKEM611</strain>
    </source>
</reference>
<keyword evidence="9" id="KW-0460">Magnesium</keyword>
<dbReference type="GO" id="GO:0051252">
    <property type="term" value="P:regulation of RNA metabolic process"/>
    <property type="evidence" value="ECO:0007669"/>
    <property type="project" value="InterPro"/>
</dbReference>
<name>A0A1Y6BEB6_9BACT</name>
<dbReference type="GO" id="GO:0046872">
    <property type="term" value="F:metal ion binding"/>
    <property type="evidence" value="ECO:0007669"/>
    <property type="project" value="UniProtKB-KW"/>
</dbReference>
<dbReference type="NCBIfam" id="TIGR01935">
    <property type="entry name" value="NOT-MenG"/>
    <property type="match status" value="1"/>
</dbReference>
<evidence type="ECO:0000256" key="7">
    <source>
        <dbReference type="ARBA" id="ARBA00025046"/>
    </source>
</evidence>
<keyword evidence="5 9" id="KW-0479">Metal-binding</keyword>
<dbReference type="EMBL" id="FWZT01000004">
    <property type="protein sequence ID" value="SMF07009.1"/>
    <property type="molecule type" value="Genomic_DNA"/>
</dbReference>
<comment type="subunit">
    <text evidence="4 10">Homotrimer.</text>
</comment>
<gene>
    <name evidence="11" type="ORF">SAMN06296036_104183</name>
</gene>
<evidence type="ECO:0000256" key="6">
    <source>
        <dbReference type="ARBA" id="ARBA00023239"/>
    </source>
</evidence>
<dbReference type="Gene3D" id="3.50.30.40">
    <property type="entry name" value="Ribonuclease E inhibitor RraA/RraA-like"/>
    <property type="match status" value="1"/>
</dbReference>
<evidence type="ECO:0000256" key="1">
    <source>
        <dbReference type="ARBA" id="ARBA00001342"/>
    </source>
</evidence>
<dbReference type="STRING" id="1513793.SAMN06296036_104183"/>
<feature type="binding site" evidence="9">
    <location>
        <begin position="74"/>
        <end position="77"/>
    </location>
    <ligand>
        <name>substrate</name>
    </ligand>
</feature>